<dbReference type="Gene3D" id="1.10.357.10">
    <property type="entry name" value="Tetracycline Repressor, domain 2"/>
    <property type="match status" value="1"/>
</dbReference>
<dbReference type="InterPro" id="IPR009057">
    <property type="entry name" value="Homeodomain-like_sf"/>
</dbReference>
<dbReference type="PRINTS" id="PR00455">
    <property type="entry name" value="HTHTETR"/>
</dbReference>
<name>A0A6C1KAV4_XANAU</name>
<dbReference type="InterPro" id="IPR001647">
    <property type="entry name" value="HTH_TetR"/>
</dbReference>
<dbReference type="InterPro" id="IPR036271">
    <property type="entry name" value="Tet_transcr_reg_TetR-rel_C_sf"/>
</dbReference>
<dbReference type="InterPro" id="IPR050109">
    <property type="entry name" value="HTH-type_TetR-like_transc_reg"/>
</dbReference>
<reference evidence="4 5" key="1">
    <citation type="submission" date="2019-05" db="EMBL/GenBank/DDBJ databases">
        <authorList>
            <person name="Zhou X."/>
        </authorList>
    </citation>
    <scope>NUCLEOTIDE SEQUENCE [LARGE SCALE GENOMIC DNA]</scope>
    <source>
        <strain evidence="4 5">DSM 432</strain>
    </source>
</reference>
<evidence type="ECO:0000256" key="1">
    <source>
        <dbReference type="ARBA" id="ARBA00023125"/>
    </source>
</evidence>
<dbReference type="Pfam" id="PF00440">
    <property type="entry name" value="TetR_N"/>
    <property type="match status" value="1"/>
</dbReference>
<proteinExistence type="predicted"/>
<dbReference type="GO" id="GO:0003700">
    <property type="term" value="F:DNA-binding transcription factor activity"/>
    <property type="evidence" value="ECO:0007669"/>
    <property type="project" value="TreeGrafter"/>
</dbReference>
<dbReference type="OrthoDB" id="7584337at2"/>
<dbReference type="PANTHER" id="PTHR30055">
    <property type="entry name" value="HTH-TYPE TRANSCRIPTIONAL REGULATOR RUTR"/>
    <property type="match status" value="1"/>
</dbReference>
<gene>
    <name evidence="4" type="ORF">FBQ73_18195</name>
</gene>
<evidence type="ECO:0000313" key="5">
    <source>
        <dbReference type="Proteomes" id="UP000305131"/>
    </source>
</evidence>
<dbReference type="SUPFAM" id="SSF46689">
    <property type="entry name" value="Homeodomain-like"/>
    <property type="match status" value="1"/>
</dbReference>
<dbReference type="Pfam" id="PF14246">
    <property type="entry name" value="TetR_C_7"/>
    <property type="match status" value="1"/>
</dbReference>
<dbReference type="EMBL" id="VAUP01000037">
    <property type="protein sequence ID" value="TLX41398.1"/>
    <property type="molecule type" value="Genomic_DNA"/>
</dbReference>
<dbReference type="Gene3D" id="1.10.10.60">
    <property type="entry name" value="Homeodomain-like"/>
    <property type="match status" value="1"/>
</dbReference>
<dbReference type="PROSITE" id="PS50977">
    <property type="entry name" value="HTH_TETR_2"/>
    <property type="match status" value="1"/>
</dbReference>
<keyword evidence="1 2" id="KW-0238">DNA-binding</keyword>
<dbReference type="SUPFAM" id="SSF48498">
    <property type="entry name" value="Tetracyclin repressor-like, C-terminal domain"/>
    <property type="match status" value="1"/>
</dbReference>
<protein>
    <submittedName>
        <fullName evidence="4">TetR/AcrR family transcriptional regulator</fullName>
    </submittedName>
</protein>
<accession>A0A6C1KAV4</accession>
<dbReference type="GO" id="GO:0000976">
    <property type="term" value="F:transcription cis-regulatory region binding"/>
    <property type="evidence" value="ECO:0007669"/>
    <property type="project" value="TreeGrafter"/>
</dbReference>
<dbReference type="PANTHER" id="PTHR30055:SF146">
    <property type="entry name" value="HTH-TYPE TRANSCRIPTIONAL DUAL REGULATOR CECR"/>
    <property type="match status" value="1"/>
</dbReference>
<evidence type="ECO:0000256" key="2">
    <source>
        <dbReference type="PROSITE-ProRule" id="PRU00335"/>
    </source>
</evidence>
<dbReference type="InterPro" id="IPR039536">
    <property type="entry name" value="TetR_C_Proteobacteria"/>
</dbReference>
<comment type="caution">
    <text evidence="4">The sequence shown here is derived from an EMBL/GenBank/DDBJ whole genome shotgun (WGS) entry which is preliminary data.</text>
</comment>
<dbReference type="Proteomes" id="UP000305131">
    <property type="component" value="Unassembled WGS sequence"/>
</dbReference>
<evidence type="ECO:0000313" key="4">
    <source>
        <dbReference type="EMBL" id="TLX41398.1"/>
    </source>
</evidence>
<dbReference type="AlphaFoldDB" id="A0A6C1KAV4"/>
<feature type="DNA-binding region" description="H-T-H motif" evidence="2">
    <location>
        <begin position="54"/>
        <end position="73"/>
    </location>
</feature>
<organism evidence="4 5">
    <name type="scientific">Xanthobacter autotrophicus</name>
    <dbReference type="NCBI Taxonomy" id="280"/>
    <lineage>
        <taxon>Bacteria</taxon>
        <taxon>Pseudomonadati</taxon>
        <taxon>Pseudomonadota</taxon>
        <taxon>Alphaproteobacteria</taxon>
        <taxon>Hyphomicrobiales</taxon>
        <taxon>Xanthobacteraceae</taxon>
        <taxon>Xanthobacter</taxon>
    </lineage>
</organism>
<evidence type="ECO:0000259" key="3">
    <source>
        <dbReference type="PROSITE" id="PS50977"/>
    </source>
</evidence>
<feature type="domain" description="HTH tetR-type" evidence="3">
    <location>
        <begin position="31"/>
        <end position="91"/>
    </location>
</feature>
<sequence length="229" mass="24989">MVMCNTISMVKSAQRQTGERKALPRRFVSVSSQAPVIIDTAAELFLDRGYEGVSIDAITALVGGSKRDIYALFGDKETLFRRAVEKLATERADLFREVPLSDDLRAALTSIGLKIIEVLLSPRALALHRLIISEAARAPNASEAFLTNAPLRAYETVAQLLRQHAAKGDVLVPDADISARIFVGALVQDLQLWALLGKAVSETEQRVKAEAVVQHFLDGIDIRRGKDVG</sequence>